<dbReference type="GO" id="GO:0000155">
    <property type="term" value="F:phosphorelay sensor kinase activity"/>
    <property type="evidence" value="ECO:0007669"/>
    <property type="project" value="InterPro"/>
</dbReference>
<feature type="domain" description="Histidine kinase" evidence="10">
    <location>
        <begin position="202"/>
        <end position="417"/>
    </location>
</feature>
<dbReference type="Pfam" id="PF08521">
    <property type="entry name" value="2CSK_N"/>
    <property type="match status" value="1"/>
</dbReference>
<comment type="caution">
    <text evidence="11">The sequence shown here is derived from an EMBL/GenBank/DDBJ whole genome shotgun (WGS) entry which is preliminary data.</text>
</comment>
<dbReference type="InterPro" id="IPR005467">
    <property type="entry name" value="His_kinase_dom"/>
</dbReference>
<evidence type="ECO:0000256" key="2">
    <source>
        <dbReference type="ARBA" id="ARBA00004370"/>
    </source>
</evidence>
<keyword evidence="4" id="KW-0597">Phosphoprotein</keyword>
<dbReference type="InterPro" id="IPR003661">
    <property type="entry name" value="HisK_dim/P_dom"/>
</dbReference>
<dbReference type="GO" id="GO:0005886">
    <property type="term" value="C:plasma membrane"/>
    <property type="evidence" value="ECO:0007669"/>
    <property type="project" value="TreeGrafter"/>
</dbReference>
<dbReference type="PRINTS" id="PR00344">
    <property type="entry name" value="BCTRLSENSOR"/>
</dbReference>
<accession>A0A0L0MG28</accession>
<dbReference type="InterPro" id="IPR036890">
    <property type="entry name" value="HATPase_C_sf"/>
</dbReference>
<evidence type="ECO:0000256" key="5">
    <source>
        <dbReference type="ARBA" id="ARBA00022679"/>
    </source>
</evidence>
<dbReference type="EC" id="2.7.13.3" evidence="3"/>
<dbReference type="CDD" id="cd00075">
    <property type="entry name" value="HATPase"/>
    <property type="match status" value="1"/>
</dbReference>
<keyword evidence="8" id="KW-1133">Transmembrane helix</keyword>
<gene>
    <name evidence="11" type="ORF">BVER_04097c</name>
</gene>
<organism evidence="11 12">
    <name type="scientific">Candidatus Burkholderia verschuerenii</name>
    <dbReference type="NCBI Taxonomy" id="242163"/>
    <lineage>
        <taxon>Bacteria</taxon>
        <taxon>Pseudomonadati</taxon>
        <taxon>Pseudomonadota</taxon>
        <taxon>Betaproteobacteria</taxon>
        <taxon>Burkholderiales</taxon>
        <taxon>Burkholderiaceae</taxon>
        <taxon>Burkholderia</taxon>
    </lineage>
</organism>
<dbReference type="PROSITE" id="PS50109">
    <property type="entry name" value="HIS_KIN"/>
    <property type="match status" value="1"/>
</dbReference>
<dbReference type="InterPro" id="IPR036097">
    <property type="entry name" value="HisK_dim/P_sf"/>
</dbReference>
<dbReference type="PANTHER" id="PTHR45436:SF1">
    <property type="entry name" value="SENSOR PROTEIN QSEC"/>
    <property type="match status" value="1"/>
</dbReference>
<dbReference type="PATRIC" id="fig|242163.4.peg.3794"/>
<evidence type="ECO:0000256" key="9">
    <source>
        <dbReference type="ARBA" id="ARBA00023136"/>
    </source>
</evidence>
<name>A0A0L0MG28_9BURK</name>
<dbReference type="AlphaFoldDB" id="A0A0L0MG28"/>
<evidence type="ECO:0000256" key="3">
    <source>
        <dbReference type="ARBA" id="ARBA00012438"/>
    </source>
</evidence>
<dbReference type="InterPro" id="IPR004358">
    <property type="entry name" value="Sig_transdc_His_kin-like_C"/>
</dbReference>
<evidence type="ECO:0000313" key="12">
    <source>
        <dbReference type="Proteomes" id="UP000036959"/>
    </source>
</evidence>
<comment type="catalytic activity">
    <reaction evidence="1">
        <text>ATP + protein L-histidine = ADP + protein N-phospho-L-histidine.</text>
        <dbReference type="EC" id="2.7.13.3"/>
    </reaction>
</comment>
<proteinExistence type="predicted"/>
<dbReference type="SMART" id="SM00387">
    <property type="entry name" value="HATPase_c"/>
    <property type="match status" value="1"/>
</dbReference>
<dbReference type="Pfam" id="PF00512">
    <property type="entry name" value="HisKA"/>
    <property type="match status" value="1"/>
</dbReference>
<evidence type="ECO:0000256" key="4">
    <source>
        <dbReference type="ARBA" id="ARBA00022553"/>
    </source>
</evidence>
<dbReference type="InterPro" id="IPR003594">
    <property type="entry name" value="HATPase_dom"/>
</dbReference>
<evidence type="ECO:0000256" key="6">
    <source>
        <dbReference type="ARBA" id="ARBA00022692"/>
    </source>
</evidence>
<dbReference type="Gene3D" id="3.30.565.10">
    <property type="entry name" value="Histidine kinase-like ATPase, C-terminal domain"/>
    <property type="match status" value="1"/>
</dbReference>
<dbReference type="EMBL" id="LFJJ01000027">
    <property type="protein sequence ID" value="KND61240.1"/>
    <property type="molecule type" value="Genomic_DNA"/>
</dbReference>
<reference evidence="12" key="1">
    <citation type="submission" date="2015-06" db="EMBL/GenBank/DDBJ databases">
        <title>Comparative genomics of Burkholderia leaf nodule symbionts.</title>
        <authorList>
            <person name="Carlier A."/>
            <person name="Eberl L."/>
            <person name="Pinto-Carbo M."/>
        </authorList>
    </citation>
    <scope>NUCLEOTIDE SEQUENCE [LARGE SCALE GENOMIC DNA]</scope>
    <source>
        <strain evidence="12">UZHbot4</strain>
    </source>
</reference>
<dbReference type="PANTHER" id="PTHR45436">
    <property type="entry name" value="SENSOR HISTIDINE KINASE YKOH"/>
    <property type="match status" value="1"/>
</dbReference>
<dbReference type="Proteomes" id="UP000036959">
    <property type="component" value="Unassembled WGS sequence"/>
</dbReference>
<dbReference type="SUPFAM" id="SSF55874">
    <property type="entry name" value="ATPase domain of HSP90 chaperone/DNA topoisomerase II/histidine kinase"/>
    <property type="match status" value="1"/>
</dbReference>
<comment type="subcellular location">
    <subcellularLocation>
        <location evidence="2">Membrane</location>
    </subcellularLocation>
</comment>
<dbReference type="CDD" id="cd00082">
    <property type="entry name" value="HisKA"/>
    <property type="match status" value="1"/>
</dbReference>
<protein>
    <recommendedName>
        <fullName evidence="3">histidine kinase</fullName>
        <ecNumber evidence="3">2.7.13.3</ecNumber>
    </recommendedName>
</protein>
<keyword evidence="9" id="KW-0472">Membrane</keyword>
<dbReference type="Pfam" id="PF02518">
    <property type="entry name" value="HATPase_c"/>
    <property type="match status" value="1"/>
</dbReference>
<dbReference type="RefSeq" id="WP_370444211.1">
    <property type="nucleotide sequence ID" value="NZ_LFJJ01000027.1"/>
</dbReference>
<sequence>MLAPLLLLWPMSIAVTYLVAKSIANGPFDRALEADAYVIARQIQPVNGVAELRLPDATRDFLRADNVDSVFFQVLGTRGELVGGDRDMPLPHEDDRPQAGIVEFRDDVLRGNNIRVAYTTVDLPGLAPGRDPESTQPVLVQVAETLDKRSQLANDIIKGVILPQFVILPLAIILVWFGLSRGLAPLHALQSNIRAQRPDDLSPLAGLRMQAEFALRQDVSMDVQRSLEQIATSSEHAARLVTQLLALARAENRATGQIFSRIELTTLARSAVRDWVQAALAKGMDLGYEEPPYPIEVEGNVVMLREMLSNLIDNAIRYTPRGGRITVRVRTKEHDIDTVHLEVEDTGLGIPPAERERVVERFYRILGREGDGSGLGLAIVKEIVTMHGGALAIEDHVYQEAPRLAGTLVRVSLQRVYPSRDKP</sequence>
<evidence type="ECO:0000256" key="1">
    <source>
        <dbReference type="ARBA" id="ARBA00000085"/>
    </source>
</evidence>
<keyword evidence="12" id="KW-1185">Reference proteome</keyword>
<evidence type="ECO:0000259" key="10">
    <source>
        <dbReference type="PROSITE" id="PS50109"/>
    </source>
</evidence>
<keyword evidence="7 11" id="KW-0418">Kinase</keyword>
<evidence type="ECO:0000313" key="11">
    <source>
        <dbReference type="EMBL" id="KND61240.1"/>
    </source>
</evidence>
<keyword evidence="6" id="KW-0812">Transmembrane</keyword>
<dbReference type="SUPFAM" id="SSF47384">
    <property type="entry name" value="Homodimeric domain of signal transducing histidine kinase"/>
    <property type="match status" value="1"/>
</dbReference>
<keyword evidence="5" id="KW-0808">Transferase</keyword>
<evidence type="ECO:0000256" key="7">
    <source>
        <dbReference type="ARBA" id="ARBA00022777"/>
    </source>
</evidence>
<dbReference type="InterPro" id="IPR050428">
    <property type="entry name" value="TCS_sensor_his_kinase"/>
</dbReference>
<dbReference type="InterPro" id="IPR013727">
    <property type="entry name" value="2CSK_N"/>
</dbReference>
<evidence type="ECO:0000256" key="8">
    <source>
        <dbReference type="ARBA" id="ARBA00022989"/>
    </source>
</evidence>